<keyword evidence="8" id="KW-1185">Reference proteome</keyword>
<dbReference type="PANTHER" id="PTHR30124:SF0">
    <property type="entry name" value="MEMBRANE-BOUND LYTIC MUREIN TRANSGLYCOSYLASE A"/>
    <property type="match status" value="1"/>
</dbReference>
<evidence type="ECO:0000313" key="7">
    <source>
        <dbReference type="EMBL" id="MFD2239168.1"/>
    </source>
</evidence>
<dbReference type="SMART" id="SM00925">
    <property type="entry name" value="MltA"/>
    <property type="match status" value="1"/>
</dbReference>
<reference evidence="8" key="1">
    <citation type="journal article" date="2019" name="Int. J. Syst. Evol. Microbiol.">
        <title>The Global Catalogue of Microorganisms (GCM) 10K type strain sequencing project: providing services to taxonomists for standard genome sequencing and annotation.</title>
        <authorList>
            <consortium name="The Broad Institute Genomics Platform"/>
            <consortium name="The Broad Institute Genome Sequencing Center for Infectious Disease"/>
            <person name="Wu L."/>
            <person name="Ma J."/>
        </authorList>
    </citation>
    <scope>NUCLEOTIDE SEQUENCE [LARGE SCALE GENOMIC DNA]</scope>
    <source>
        <strain evidence="8">ZS-35-S2</strain>
    </source>
</reference>
<organism evidence="7 8">
    <name type="scientific">Aureimonas populi</name>
    <dbReference type="NCBI Taxonomy" id="1701758"/>
    <lineage>
        <taxon>Bacteria</taxon>
        <taxon>Pseudomonadati</taxon>
        <taxon>Pseudomonadota</taxon>
        <taxon>Alphaproteobacteria</taxon>
        <taxon>Hyphomicrobiales</taxon>
        <taxon>Aurantimonadaceae</taxon>
        <taxon>Aureimonas</taxon>
    </lineage>
</organism>
<protein>
    <recommendedName>
        <fullName evidence="2">peptidoglycan lytic exotransglycosylase</fullName>
        <ecNumber evidence="2">4.2.2.n1</ecNumber>
    </recommendedName>
    <alternativeName>
        <fullName evidence="5">Murein hydrolase A</fullName>
    </alternativeName>
</protein>
<dbReference type="Proteomes" id="UP001597371">
    <property type="component" value="Unassembled WGS sequence"/>
</dbReference>
<name>A0ABW5CSW2_9HYPH</name>
<accession>A0ABW5CSW2</accession>
<evidence type="ECO:0000313" key="8">
    <source>
        <dbReference type="Proteomes" id="UP001597371"/>
    </source>
</evidence>
<dbReference type="SUPFAM" id="SSF50685">
    <property type="entry name" value="Barwin-like endoglucanases"/>
    <property type="match status" value="1"/>
</dbReference>
<dbReference type="EMBL" id="JBHUIJ010000027">
    <property type="protein sequence ID" value="MFD2239168.1"/>
    <property type="molecule type" value="Genomic_DNA"/>
</dbReference>
<dbReference type="InterPro" id="IPR010611">
    <property type="entry name" value="3D_dom"/>
</dbReference>
<evidence type="ECO:0000256" key="1">
    <source>
        <dbReference type="ARBA" id="ARBA00001420"/>
    </source>
</evidence>
<proteinExistence type="predicted"/>
<dbReference type="PANTHER" id="PTHR30124">
    <property type="entry name" value="MEMBRANE-BOUND LYTIC MUREIN TRANSGLYCOSYLASE A"/>
    <property type="match status" value="1"/>
</dbReference>
<evidence type="ECO:0000256" key="3">
    <source>
        <dbReference type="ARBA" id="ARBA00023239"/>
    </source>
</evidence>
<evidence type="ECO:0000256" key="4">
    <source>
        <dbReference type="ARBA" id="ARBA00023316"/>
    </source>
</evidence>
<dbReference type="Gene3D" id="2.40.40.10">
    <property type="entry name" value="RlpA-like domain"/>
    <property type="match status" value="1"/>
</dbReference>
<evidence type="ECO:0000256" key="2">
    <source>
        <dbReference type="ARBA" id="ARBA00012587"/>
    </source>
</evidence>
<feature type="domain" description="Lytic transglycosylase MltA" evidence="6">
    <location>
        <begin position="98"/>
        <end position="254"/>
    </location>
</feature>
<dbReference type="Gene3D" id="2.40.240.50">
    <property type="entry name" value="Barwin-like endoglucanases"/>
    <property type="match status" value="1"/>
</dbReference>
<dbReference type="PIRSF" id="PIRSF019422">
    <property type="entry name" value="MltA"/>
    <property type="match status" value="1"/>
</dbReference>
<comment type="catalytic activity">
    <reaction evidence="1">
        <text>Exolytic cleavage of the (1-&gt;4)-beta-glycosidic linkage between N-acetylmuramic acid (MurNAc) and N-acetylglucosamine (GlcNAc) residues in peptidoglycan, from either the reducing or the non-reducing ends of the peptidoglycan chains, with concomitant formation of a 1,6-anhydrobond in the MurNAc residue.</text>
        <dbReference type="EC" id="4.2.2.n1"/>
    </reaction>
</comment>
<sequence length="358" mass="38035">MQTDAAFQPLSFADLPGWRECDPAPALAAFRLSAPAFLNGAARTGTLGVSASAFRPAAEAAMAAPDPSPRAFFEAHFAPALIRPRGESGFLTGYYEPVLPASTRRTARFAVPLHRRPPDLVPVRGGVSGLDPVLSFARRGADGRLAEHPDRAAIARGALDGRGLELVWLESEVDAFFVHIQGSARLEMEGGEALRVGYAGKSGHPFTAIGRLLVQAGELTLEQADMSGIRRWLARNPARVRDLLDRNRSYIFFEARPVANEGEGPVGASGVPVSPLASLAVDGRLHTYGTPVFLHAPTLALERRPLARLTIAQDTGSAILGPARGDLFVGSGLEAGRVAGAIRHPAQFTALLPRSLLR</sequence>
<dbReference type="CDD" id="cd14668">
    <property type="entry name" value="mlta_B"/>
    <property type="match status" value="1"/>
</dbReference>
<dbReference type="RefSeq" id="WP_209738688.1">
    <property type="nucleotide sequence ID" value="NZ_CP072611.1"/>
</dbReference>
<dbReference type="CDD" id="cd14485">
    <property type="entry name" value="mltA_like_LT_A"/>
    <property type="match status" value="1"/>
</dbReference>
<keyword evidence="3" id="KW-0456">Lyase</keyword>
<dbReference type="EC" id="4.2.2.n1" evidence="2"/>
<gene>
    <name evidence="7" type="ORF">ACFSKQ_17090</name>
</gene>
<dbReference type="InterPro" id="IPR036908">
    <property type="entry name" value="RlpA-like_sf"/>
</dbReference>
<dbReference type="Pfam" id="PF06725">
    <property type="entry name" value="3D"/>
    <property type="match status" value="1"/>
</dbReference>
<evidence type="ECO:0000256" key="5">
    <source>
        <dbReference type="ARBA" id="ARBA00030918"/>
    </source>
</evidence>
<dbReference type="InterPro" id="IPR005300">
    <property type="entry name" value="MltA_B"/>
</dbReference>
<evidence type="ECO:0000259" key="6">
    <source>
        <dbReference type="SMART" id="SM00925"/>
    </source>
</evidence>
<keyword evidence="4" id="KW-0961">Cell wall biogenesis/degradation</keyword>
<comment type="caution">
    <text evidence="7">The sequence shown here is derived from an EMBL/GenBank/DDBJ whole genome shotgun (WGS) entry which is preliminary data.</text>
</comment>
<dbReference type="Pfam" id="PF03562">
    <property type="entry name" value="MltA"/>
    <property type="match status" value="1"/>
</dbReference>
<dbReference type="InterPro" id="IPR026044">
    <property type="entry name" value="MltA"/>
</dbReference>